<dbReference type="GO" id="GO:0005524">
    <property type="term" value="F:ATP binding"/>
    <property type="evidence" value="ECO:0007669"/>
    <property type="project" value="InterPro"/>
</dbReference>
<dbReference type="SMART" id="SM00220">
    <property type="entry name" value="S_TKc"/>
    <property type="match status" value="1"/>
</dbReference>
<reference evidence="3 4" key="1">
    <citation type="submission" date="2023-10" db="EMBL/GenBank/DDBJ databases">
        <title>Draft genome sequence of Xylaria bambusicola isolate GMP-LS, the root and basal stem rot pathogen of sugarcane in Indonesia.</title>
        <authorList>
            <person name="Selvaraj P."/>
            <person name="Muralishankar V."/>
            <person name="Muruganantham S."/>
            <person name="Sp S."/>
            <person name="Haryani S."/>
            <person name="Lau K.J.X."/>
            <person name="Naqvi N.I."/>
        </authorList>
    </citation>
    <scope>NUCLEOTIDE SEQUENCE [LARGE SCALE GENOMIC DNA]</scope>
    <source>
        <strain evidence="3">GMP-LS</strain>
    </source>
</reference>
<feature type="region of interest" description="Disordered" evidence="1">
    <location>
        <begin position="338"/>
        <end position="388"/>
    </location>
</feature>
<keyword evidence="4" id="KW-1185">Reference proteome</keyword>
<evidence type="ECO:0000256" key="1">
    <source>
        <dbReference type="SAM" id="MobiDB-lite"/>
    </source>
</evidence>
<dbReference type="PANTHER" id="PTHR33112">
    <property type="entry name" value="DOMAIN PROTEIN, PUTATIVE-RELATED"/>
    <property type="match status" value="1"/>
</dbReference>
<feature type="domain" description="Protein kinase" evidence="2">
    <location>
        <begin position="197"/>
        <end position="578"/>
    </location>
</feature>
<dbReference type="InterPro" id="IPR000719">
    <property type="entry name" value="Prot_kinase_dom"/>
</dbReference>
<organism evidence="3 4">
    <name type="scientific">Xylaria bambusicola</name>
    <dbReference type="NCBI Taxonomy" id="326684"/>
    <lineage>
        <taxon>Eukaryota</taxon>
        <taxon>Fungi</taxon>
        <taxon>Dikarya</taxon>
        <taxon>Ascomycota</taxon>
        <taxon>Pezizomycotina</taxon>
        <taxon>Sordariomycetes</taxon>
        <taxon>Xylariomycetidae</taxon>
        <taxon>Xylariales</taxon>
        <taxon>Xylariaceae</taxon>
        <taxon>Xylaria</taxon>
    </lineage>
</organism>
<dbReference type="Proteomes" id="UP001305414">
    <property type="component" value="Unassembled WGS sequence"/>
</dbReference>
<dbReference type="Gene3D" id="1.10.510.10">
    <property type="entry name" value="Transferase(Phosphotransferase) domain 1"/>
    <property type="match status" value="1"/>
</dbReference>
<evidence type="ECO:0000313" key="3">
    <source>
        <dbReference type="EMBL" id="KAK5631516.1"/>
    </source>
</evidence>
<dbReference type="InterPro" id="IPR011009">
    <property type="entry name" value="Kinase-like_dom_sf"/>
</dbReference>
<dbReference type="EMBL" id="JAWHQM010000020">
    <property type="protein sequence ID" value="KAK5631516.1"/>
    <property type="molecule type" value="Genomic_DNA"/>
</dbReference>
<dbReference type="InterPro" id="IPR010730">
    <property type="entry name" value="HET"/>
</dbReference>
<dbReference type="GO" id="GO:0004672">
    <property type="term" value="F:protein kinase activity"/>
    <property type="evidence" value="ECO:0007669"/>
    <property type="project" value="InterPro"/>
</dbReference>
<proteinExistence type="predicted"/>
<dbReference type="PROSITE" id="PS50011">
    <property type="entry name" value="PROTEIN_KINASE_DOM"/>
    <property type="match status" value="1"/>
</dbReference>
<dbReference type="Pfam" id="PF06985">
    <property type="entry name" value="HET"/>
    <property type="match status" value="1"/>
</dbReference>
<protein>
    <recommendedName>
        <fullName evidence="2">Protein kinase domain-containing protein</fullName>
    </recommendedName>
</protein>
<dbReference type="Pfam" id="PF00069">
    <property type="entry name" value="Pkinase"/>
    <property type="match status" value="1"/>
</dbReference>
<evidence type="ECO:0000313" key="4">
    <source>
        <dbReference type="Proteomes" id="UP001305414"/>
    </source>
</evidence>
<gene>
    <name evidence="3" type="ORF">RRF57_007230</name>
</gene>
<name>A0AAN7URN0_9PEZI</name>
<accession>A0AAN7URN0</accession>
<comment type="caution">
    <text evidence="3">The sequence shown here is derived from an EMBL/GenBank/DDBJ whole genome shotgun (WGS) entry which is preliminary data.</text>
</comment>
<sequence>MFIGLKGSATDEDRDYPREIQDNIQHLLVENSFGKAFLPESSLPKVVDQIDFRRLLPAASEDLITFIKTRAPKVFLTALLSIDITGPRLVEVAKSFQRNKLTDKRLPVKDITKFSRCLNADSYLRCRCSKCAYAREKGATECPHHPALDSFHMKEWSKLNFDSFLRNQWIFCAPVFKKHNLQQFKKGLPKETALPFIFKDPNPRSGHFSTVFHTIVHPAHQDGHDLNGSDGLHVALKELRHALGEETDYDVEAAWKLEVTALKEIGELKDNHLINPIAAFKWGQTHYIMFEWANGGTLRHFWDHASDVHLHLNRPKVGEFLEQLYGLAGALQKLHGTNSQTSTGLADADRKNATSSNSGHRLSNPRSNGSEAVVSRTSSLGKGSGNGVPLGTAHMPVIMLQDENRDSDVKHWRHGDIKPENILVFKDLTWIGTLKIADLGLAKQHQFATEFRQQVTSTKHTTLHYEAPEAITNMKEPRSRRYDVWSMGCIILESIIWLLYGSKGLNEFYREVSRLKDHSRQTLYFTARSQPTDHGSELVATVSEIATHWIREMLENDPECQQYTAFRELLVLVRDRLLVVPIPSKSKPIEAVYRATSGELYREVGIIWTAAKRDEDYLFTGVNRRDVKVPSPLYARNETVLQRKTAHPQSHLGIEVPLTNGSSQRALLDSTWQFFGDTVIASRIIESKKFSTSGAFPETASSICKRCLTLNFESLGLIAREEVSLLKSRARLCALCKLLLMAFCGSRTTITDIWRVKCGLGKHEGGSPDLSIYREPTLDSSSDTHEHDFPIGLPRLADASSPVFFETLRQWLKDCDDNHPGCHIALAESTTLRLPTRLIDVGGKDSPSIRLVETENSRRSQVHQFRYIALSHPWGDKAKHKHYFTTRQNINNHKAGIDIDVLPNTLKHAIQVTRELGMRYLWIDSLCIVQGEDGDFNEEAVHMETVFSTAYCVIAATRAEGSSSGFLGARPGRKVLKIEGPGRRPIYVCESIDNFQRDVIDGPLNKRGWVLQERALARRTIYFGEKQNYWECGEGVRCETLTRMRNNQAALLGDPKFPKVATDSTKGGRIRLYELLYKQYSRLQFTKIYDRPLAIAGLEQRLIRAFDTQGGYGVFTRYFGRGLLWQRDLTLAPQLMKPIQFPKSQKYQVPSWSWMAYEGAISFMDLPFREIDWEEKEIRSPWSPQSPVLTSLSAPNHSSNAAWYTTNRNERIDLKVIARDFLASADTHIIYDMGERPDNREVKCVVVGRRKKKAGIGDVQMHYVLVVAQKVGPGYDAVYERIGVGALPDTSITLEGDGFPAQVY</sequence>
<dbReference type="SUPFAM" id="SSF56112">
    <property type="entry name" value="Protein kinase-like (PK-like)"/>
    <property type="match status" value="1"/>
</dbReference>
<dbReference type="PANTHER" id="PTHR33112:SF10">
    <property type="entry name" value="TOL"/>
    <property type="match status" value="1"/>
</dbReference>
<feature type="compositionally biased region" description="Polar residues" evidence="1">
    <location>
        <begin position="353"/>
        <end position="381"/>
    </location>
</feature>
<evidence type="ECO:0000259" key="2">
    <source>
        <dbReference type="PROSITE" id="PS50011"/>
    </source>
</evidence>